<feature type="compositionally biased region" description="Basic and acidic residues" evidence="1">
    <location>
        <begin position="1"/>
        <end position="34"/>
    </location>
</feature>
<proteinExistence type="predicted"/>
<reference evidence="2 3" key="1">
    <citation type="submission" date="2023-02" db="EMBL/GenBank/DDBJ databases">
        <title>LHISI_Scaffold_Assembly.</title>
        <authorList>
            <person name="Stuart O.P."/>
            <person name="Cleave R."/>
            <person name="Magrath M.J.L."/>
            <person name="Mikheyev A.S."/>
        </authorList>
    </citation>
    <scope>NUCLEOTIDE SEQUENCE [LARGE SCALE GENOMIC DNA]</scope>
    <source>
        <strain evidence="2">Daus_M_001</strain>
        <tissue evidence="2">Leg muscle</tissue>
    </source>
</reference>
<name>A0ABQ9HWF8_9NEOP</name>
<dbReference type="EMBL" id="JARBHB010000003">
    <property type="protein sequence ID" value="KAJ8888426.1"/>
    <property type="molecule type" value="Genomic_DNA"/>
</dbReference>
<organism evidence="2 3">
    <name type="scientific">Dryococelus australis</name>
    <dbReference type="NCBI Taxonomy" id="614101"/>
    <lineage>
        <taxon>Eukaryota</taxon>
        <taxon>Metazoa</taxon>
        <taxon>Ecdysozoa</taxon>
        <taxon>Arthropoda</taxon>
        <taxon>Hexapoda</taxon>
        <taxon>Insecta</taxon>
        <taxon>Pterygota</taxon>
        <taxon>Neoptera</taxon>
        <taxon>Polyneoptera</taxon>
        <taxon>Phasmatodea</taxon>
        <taxon>Verophasmatodea</taxon>
        <taxon>Anareolatae</taxon>
        <taxon>Phasmatidae</taxon>
        <taxon>Eurycanthinae</taxon>
        <taxon>Dryococelus</taxon>
    </lineage>
</organism>
<evidence type="ECO:0000256" key="1">
    <source>
        <dbReference type="SAM" id="MobiDB-lite"/>
    </source>
</evidence>
<gene>
    <name evidence="2" type="ORF">PR048_007916</name>
</gene>
<protein>
    <submittedName>
        <fullName evidence="2">Uncharacterized protein</fullName>
    </submittedName>
</protein>
<accession>A0ABQ9HWF8</accession>
<evidence type="ECO:0000313" key="2">
    <source>
        <dbReference type="EMBL" id="KAJ8888426.1"/>
    </source>
</evidence>
<keyword evidence="3" id="KW-1185">Reference proteome</keyword>
<evidence type="ECO:0000313" key="3">
    <source>
        <dbReference type="Proteomes" id="UP001159363"/>
    </source>
</evidence>
<comment type="caution">
    <text evidence="2">The sequence shown here is derived from an EMBL/GenBank/DDBJ whole genome shotgun (WGS) entry which is preliminary data.</text>
</comment>
<feature type="region of interest" description="Disordered" evidence="1">
    <location>
        <begin position="1"/>
        <end position="39"/>
    </location>
</feature>
<dbReference type="Proteomes" id="UP001159363">
    <property type="component" value="Chromosome 3"/>
</dbReference>
<sequence length="518" mass="58313">MGEKGLCSEKGEREEKEVAQKEKGGSAKEREWRSVGKQGQGIRMRILKEAEAMDLAEVEGRKGRMEEARRVVRKCEPRQSKRKWEWKKIVPSLLDCSRHSVRGVRWDLYSPRPETLDTFTAQTHSTSSDADCKYFPHHDNQETKDLPQAWDVAIARKTMSPNLKLTTKPGGRPQKNEVCNASWQYLEDKRGKRRSGNAKSGALIDSVREHIASFPNKQGHYTIVHLRNDLALLEHPLITANTTNLTPPFPPAKNRYAPPSLRAPAIPPPSKPMLIPPVNFSALGGLLNKGALVDVRCSRGVIYALFNKDPLENTSRLFVQHPLDTRWSPAFSVAAAGAKVQTMVGFARLTKLGKPLKYSSIGQWFRGQLGKGRRDIHLGSKAVFRIAYSRKRKIAHTFVGSAIIFMHEPPIPQESKKKHSRRSELSWTGEARWRWSIDGMQGRGKRDSFEKTRWLAEMPDTFTKCENTGDPAESRARLLVDHDGNTACLARRSDVVLEVRVSIARIAPSLLDLGRVAT</sequence>